<keyword evidence="1" id="KW-0812">Transmembrane</keyword>
<sequence>MSAFDDYLAQLRRLDEARRTADEAAARTATAAESLGQRTARLAEHAAAQRTAVDDLARAARTAPPQRGAAPPLSGDPMADIAAAEADLRTAATALEEARFLAHRAPWLPRWRADERNGLIYGLFALVCVVVQLFVLRNLRADDTLSAIFLAAVLIGCPLGAFGLGWLTIGVVARPKLSRSARDEEQRLERNYRLGLVVCGSTLIVACMGFFS</sequence>
<protein>
    <submittedName>
        <fullName evidence="2">Uncharacterized protein</fullName>
    </submittedName>
</protein>
<feature type="transmembrane region" description="Helical" evidence="1">
    <location>
        <begin position="194"/>
        <end position="211"/>
    </location>
</feature>
<feature type="transmembrane region" description="Helical" evidence="1">
    <location>
        <begin position="148"/>
        <end position="173"/>
    </location>
</feature>
<dbReference type="EMBL" id="JAPZVQ010000002">
    <property type="protein sequence ID" value="MDA1384219.1"/>
    <property type="molecule type" value="Genomic_DNA"/>
</dbReference>
<evidence type="ECO:0000313" key="5">
    <source>
        <dbReference type="Proteomes" id="UP001183604"/>
    </source>
</evidence>
<gene>
    <name evidence="3" type="ORF">J2S69_003070</name>
    <name evidence="2" type="ORF">O2L01_04425</name>
</gene>
<keyword evidence="5" id="KW-1185">Reference proteome</keyword>
<keyword evidence="1" id="KW-0472">Membrane</keyword>
<evidence type="ECO:0000256" key="1">
    <source>
        <dbReference type="SAM" id="Phobius"/>
    </source>
</evidence>
<accession>A0A9X3PER5</accession>
<name>A0A9X3PER5_9ACTN</name>
<dbReference type="RefSeq" id="WP_270120648.1">
    <property type="nucleotide sequence ID" value="NZ_BAAAOM010000004.1"/>
</dbReference>
<comment type="caution">
    <text evidence="2">The sequence shown here is derived from an EMBL/GenBank/DDBJ whole genome shotgun (WGS) entry which is preliminary data.</text>
</comment>
<organism evidence="2 4">
    <name type="scientific">Glycomyces lechevalierae</name>
    <dbReference type="NCBI Taxonomy" id="256034"/>
    <lineage>
        <taxon>Bacteria</taxon>
        <taxon>Bacillati</taxon>
        <taxon>Actinomycetota</taxon>
        <taxon>Actinomycetes</taxon>
        <taxon>Glycomycetales</taxon>
        <taxon>Glycomycetaceae</taxon>
        <taxon>Glycomyces</taxon>
    </lineage>
</organism>
<dbReference type="EMBL" id="JAVDYD010000001">
    <property type="protein sequence ID" value="MDR7339351.1"/>
    <property type="molecule type" value="Genomic_DNA"/>
</dbReference>
<reference evidence="2" key="1">
    <citation type="submission" date="2022-12" db="EMBL/GenBank/DDBJ databases">
        <title>Gycomyces niveus sp.nov., a novel actinomycete isolated from soil in Shouguang.</title>
        <authorList>
            <person name="Yang X."/>
        </authorList>
    </citation>
    <scope>NUCLEOTIDE SEQUENCE</scope>
    <source>
        <strain evidence="2">DSM 44724</strain>
    </source>
</reference>
<evidence type="ECO:0000313" key="3">
    <source>
        <dbReference type="EMBL" id="MDR7339351.1"/>
    </source>
</evidence>
<feature type="transmembrane region" description="Helical" evidence="1">
    <location>
        <begin position="118"/>
        <end position="136"/>
    </location>
</feature>
<proteinExistence type="predicted"/>
<dbReference type="AlphaFoldDB" id="A0A9X3PER5"/>
<evidence type="ECO:0000313" key="2">
    <source>
        <dbReference type="EMBL" id="MDA1384219.1"/>
    </source>
</evidence>
<dbReference type="Proteomes" id="UP001183604">
    <property type="component" value="Unassembled WGS sequence"/>
</dbReference>
<reference evidence="3 5" key="2">
    <citation type="submission" date="2023-07" db="EMBL/GenBank/DDBJ databases">
        <title>Sequencing the genomes of 1000 actinobacteria strains.</title>
        <authorList>
            <person name="Klenk H.-P."/>
        </authorList>
    </citation>
    <scope>NUCLEOTIDE SEQUENCE [LARGE SCALE GENOMIC DNA]</scope>
    <source>
        <strain evidence="3 5">DSM 44724</strain>
    </source>
</reference>
<keyword evidence="1" id="KW-1133">Transmembrane helix</keyword>
<dbReference type="Proteomes" id="UP001145799">
    <property type="component" value="Unassembled WGS sequence"/>
</dbReference>
<evidence type="ECO:0000313" key="4">
    <source>
        <dbReference type="Proteomes" id="UP001145799"/>
    </source>
</evidence>